<feature type="region of interest" description="Disordered" evidence="1">
    <location>
        <begin position="128"/>
        <end position="190"/>
    </location>
</feature>
<dbReference type="GO" id="GO:0019509">
    <property type="term" value="P:L-methionine salvage from methylthioadenosine"/>
    <property type="evidence" value="ECO:0007669"/>
    <property type="project" value="TreeGrafter"/>
</dbReference>
<dbReference type="InterPro" id="IPR023214">
    <property type="entry name" value="HAD_sf"/>
</dbReference>
<gene>
    <name evidence="2" type="primary">UTR4</name>
    <name evidence="2" type="ORF">LTR78_009181</name>
</gene>
<protein>
    <submittedName>
        <fullName evidence="2">Enolase-phosphatase E1</fullName>
        <ecNumber evidence="2">3.1.3.77</ecNumber>
    </submittedName>
</protein>
<dbReference type="AlphaFoldDB" id="A0AAE0TNR7"/>
<keyword evidence="2" id="KW-0378">Hydrolase</keyword>
<dbReference type="Gene3D" id="3.40.50.1000">
    <property type="entry name" value="HAD superfamily/HAD-like"/>
    <property type="match status" value="1"/>
</dbReference>
<dbReference type="InterPro" id="IPR036412">
    <property type="entry name" value="HAD-like_sf"/>
</dbReference>
<evidence type="ECO:0000256" key="1">
    <source>
        <dbReference type="SAM" id="MobiDB-lite"/>
    </source>
</evidence>
<dbReference type="SUPFAM" id="SSF56784">
    <property type="entry name" value="HAD-like"/>
    <property type="match status" value="2"/>
</dbReference>
<name>A0AAE0TNR7_9PEZI</name>
<feature type="compositionally biased region" description="Basic and acidic residues" evidence="1">
    <location>
        <begin position="283"/>
        <end position="298"/>
    </location>
</feature>
<evidence type="ECO:0000313" key="2">
    <source>
        <dbReference type="EMBL" id="KAK3670903.1"/>
    </source>
</evidence>
<dbReference type="EC" id="3.1.3.77" evidence="2"/>
<proteinExistence type="predicted"/>
<dbReference type="PANTHER" id="PTHR20371">
    <property type="entry name" value="ENOLASE-PHOSPHATASE E1"/>
    <property type="match status" value="1"/>
</dbReference>
<dbReference type="GeneID" id="89963158"/>
<sequence length="298" mass="32588">MPKVEGVKYVLLDIDVLATEWDDASFKPYRDAFPEEYRSSPAALQAHVEGLTKRDVKVAYLKNLQGYLWEDGYKSGAYSTPLFPDVAPRLKAWKDDGVRLAIYSSGSVFAQKLLFQHVSVGDYTAAVAGQKRSPATASNTDDGNAEPAKKAARRSSRNKPTTNDAISTDQDKPDAGITSATQPTGTEDLRGLMTEDGWFDTTNAGLKAEATSYEKIVQALRWKPAETLFLTDNVKEYDAADSAKLKVLLLDRPGNAVVSDDDKARLQIVSSLEDIDLTSSKPSDGKKSVPTDEKKEES</sequence>
<evidence type="ECO:0000313" key="3">
    <source>
        <dbReference type="Proteomes" id="UP001274830"/>
    </source>
</evidence>
<reference evidence="2" key="1">
    <citation type="submission" date="2023-07" db="EMBL/GenBank/DDBJ databases">
        <title>Black Yeasts Isolated from many extreme environments.</title>
        <authorList>
            <person name="Coleine C."/>
            <person name="Stajich J.E."/>
            <person name="Selbmann L."/>
        </authorList>
    </citation>
    <scope>NUCLEOTIDE SEQUENCE</scope>
    <source>
        <strain evidence="2">CCFEE 5485</strain>
    </source>
</reference>
<feature type="compositionally biased region" description="Polar residues" evidence="1">
    <location>
        <begin position="133"/>
        <end position="142"/>
    </location>
</feature>
<feature type="region of interest" description="Disordered" evidence="1">
    <location>
        <begin position="277"/>
        <end position="298"/>
    </location>
</feature>
<organism evidence="2 3">
    <name type="scientific">Recurvomyces mirabilis</name>
    <dbReference type="NCBI Taxonomy" id="574656"/>
    <lineage>
        <taxon>Eukaryota</taxon>
        <taxon>Fungi</taxon>
        <taxon>Dikarya</taxon>
        <taxon>Ascomycota</taxon>
        <taxon>Pezizomycotina</taxon>
        <taxon>Dothideomycetes</taxon>
        <taxon>Dothideomycetidae</taxon>
        <taxon>Mycosphaerellales</taxon>
        <taxon>Teratosphaeriaceae</taxon>
        <taxon>Recurvomyces</taxon>
    </lineage>
</organism>
<feature type="compositionally biased region" description="Polar residues" evidence="1">
    <location>
        <begin position="158"/>
        <end position="168"/>
    </location>
</feature>
<keyword evidence="3" id="KW-1185">Reference proteome</keyword>
<dbReference type="PANTHER" id="PTHR20371:SF1">
    <property type="entry name" value="ENOLASE-PHOSPHATASE E1"/>
    <property type="match status" value="1"/>
</dbReference>
<dbReference type="RefSeq" id="XP_064694072.1">
    <property type="nucleotide sequence ID" value="XM_064838618.1"/>
</dbReference>
<accession>A0AAE0TNR7</accession>
<comment type="caution">
    <text evidence="2">The sequence shown here is derived from an EMBL/GenBank/DDBJ whole genome shotgun (WGS) entry which is preliminary data.</text>
</comment>
<dbReference type="GO" id="GO:0043874">
    <property type="term" value="F:acireductone synthase activity"/>
    <property type="evidence" value="ECO:0007669"/>
    <property type="project" value="UniProtKB-EC"/>
</dbReference>
<dbReference type="Proteomes" id="UP001274830">
    <property type="component" value="Unassembled WGS sequence"/>
</dbReference>
<dbReference type="EMBL" id="JAUTXT010000049">
    <property type="protein sequence ID" value="KAK3670903.1"/>
    <property type="molecule type" value="Genomic_DNA"/>
</dbReference>